<dbReference type="PATRIC" id="fig|1423777.3.peg.1463"/>
<organism evidence="4 5">
    <name type="scientific">Liquorilactobacillus oeni DSM 19972</name>
    <dbReference type="NCBI Taxonomy" id="1423777"/>
    <lineage>
        <taxon>Bacteria</taxon>
        <taxon>Bacillati</taxon>
        <taxon>Bacillota</taxon>
        <taxon>Bacilli</taxon>
        <taxon>Lactobacillales</taxon>
        <taxon>Lactobacillaceae</taxon>
        <taxon>Liquorilactobacillus</taxon>
    </lineage>
</organism>
<protein>
    <recommendedName>
        <fullName evidence="3">HTH tetR-type domain-containing protein</fullName>
    </recommendedName>
</protein>
<dbReference type="Proteomes" id="UP000051686">
    <property type="component" value="Unassembled WGS sequence"/>
</dbReference>
<evidence type="ECO:0000259" key="3">
    <source>
        <dbReference type="PROSITE" id="PS50977"/>
    </source>
</evidence>
<dbReference type="Pfam" id="PF00440">
    <property type="entry name" value="TetR_N"/>
    <property type="match status" value="1"/>
</dbReference>
<evidence type="ECO:0000313" key="4">
    <source>
        <dbReference type="EMBL" id="KRL04291.1"/>
    </source>
</evidence>
<dbReference type="InterPro" id="IPR001647">
    <property type="entry name" value="HTH_TetR"/>
</dbReference>
<gene>
    <name evidence="4" type="ORF">FD46_GL001416</name>
</gene>
<keyword evidence="5" id="KW-1185">Reference proteome</keyword>
<dbReference type="PROSITE" id="PS50977">
    <property type="entry name" value="HTH_TETR_2"/>
    <property type="match status" value="1"/>
</dbReference>
<dbReference type="GO" id="GO:0003677">
    <property type="term" value="F:DNA binding"/>
    <property type="evidence" value="ECO:0007669"/>
    <property type="project" value="UniProtKB-UniRule"/>
</dbReference>
<comment type="caution">
    <text evidence="4">The sequence shown here is derived from an EMBL/GenBank/DDBJ whole genome shotgun (WGS) entry which is preliminary data.</text>
</comment>
<dbReference type="InterPro" id="IPR050624">
    <property type="entry name" value="HTH-type_Tx_Regulator"/>
</dbReference>
<keyword evidence="1 2" id="KW-0238">DNA-binding</keyword>
<dbReference type="OrthoDB" id="9780939at2"/>
<feature type="DNA-binding region" description="H-T-H motif" evidence="2">
    <location>
        <begin position="35"/>
        <end position="54"/>
    </location>
</feature>
<dbReference type="EMBL" id="AZEH01000039">
    <property type="protein sequence ID" value="KRL04291.1"/>
    <property type="molecule type" value="Genomic_DNA"/>
</dbReference>
<dbReference type="PRINTS" id="PR00455">
    <property type="entry name" value="HTHTETR"/>
</dbReference>
<dbReference type="AlphaFoldDB" id="A0A0R1MIM1"/>
<accession>A0A0R1MIM1</accession>
<dbReference type="SUPFAM" id="SSF46689">
    <property type="entry name" value="Homeodomain-like"/>
    <property type="match status" value="1"/>
</dbReference>
<evidence type="ECO:0000256" key="2">
    <source>
        <dbReference type="PROSITE-ProRule" id="PRU00335"/>
    </source>
</evidence>
<sequence>MGQLERKFRERKLKQQDIINAAEQVFAKKNYEEAVIDEIAGAAEFSKKTLYVYFSSKEEIYLEVALRGYRQLLEIFKENILARNFVTPIEKLQVFLHSIFILKNDFPVYLTAIIFFEQTDFSGLHLGKRLKNKYHELNAEVLDIIRDTLIQGCTEKYFCSELANKQSAATVWSFIIGVVVLDKYKKDYLQKYQHIEAETFMEDSFEALITLLKIQPYDFPKNKAGQ</sequence>
<dbReference type="PANTHER" id="PTHR43479:SF11">
    <property type="entry name" value="ACREF_ENVCD OPERON REPRESSOR-RELATED"/>
    <property type="match status" value="1"/>
</dbReference>
<dbReference type="STRING" id="1423777.FD46_GL001416"/>
<reference evidence="4 5" key="1">
    <citation type="journal article" date="2015" name="Genome Announc.">
        <title>Expanding the biotechnology potential of lactobacilli through comparative genomics of 213 strains and associated genera.</title>
        <authorList>
            <person name="Sun Z."/>
            <person name="Harris H.M."/>
            <person name="McCann A."/>
            <person name="Guo C."/>
            <person name="Argimon S."/>
            <person name="Zhang W."/>
            <person name="Yang X."/>
            <person name="Jeffery I.B."/>
            <person name="Cooney J.C."/>
            <person name="Kagawa T.F."/>
            <person name="Liu W."/>
            <person name="Song Y."/>
            <person name="Salvetti E."/>
            <person name="Wrobel A."/>
            <person name="Rasinkangas P."/>
            <person name="Parkhill J."/>
            <person name="Rea M.C."/>
            <person name="O'Sullivan O."/>
            <person name="Ritari J."/>
            <person name="Douillard F.P."/>
            <person name="Paul Ross R."/>
            <person name="Yang R."/>
            <person name="Briner A.E."/>
            <person name="Felis G.E."/>
            <person name="de Vos W.M."/>
            <person name="Barrangou R."/>
            <person name="Klaenhammer T.R."/>
            <person name="Caufield P.W."/>
            <person name="Cui Y."/>
            <person name="Zhang H."/>
            <person name="O'Toole P.W."/>
        </authorList>
    </citation>
    <scope>NUCLEOTIDE SEQUENCE [LARGE SCALE GENOMIC DNA]</scope>
    <source>
        <strain evidence="4 5">DSM 19972</strain>
    </source>
</reference>
<dbReference type="PANTHER" id="PTHR43479">
    <property type="entry name" value="ACREF/ENVCD OPERON REPRESSOR-RELATED"/>
    <property type="match status" value="1"/>
</dbReference>
<evidence type="ECO:0000256" key="1">
    <source>
        <dbReference type="ARBA" id="ARBA00023125"/>
    </source>
</evidence>
<evidence type="ECO:0000313" key="5">
    <source>
        <dbReference type="Proteomes" id="UP000051686"/>
    </source>
</evidence>
<proteinExistence type="predicted"/>
<dbReference type="Gene3D" id="1.10.357.10">
    <property type="entry name" value="Tetracycline Repressor, domain 2"/>
    <property type="match status" value="1"/>
</dbReference>
<dbReference type="RefSeq" id="WP_057896274.1">
    <property type="nucleotide sequence ID" value="NZ_AZEH01000039.1"/>
</dbReference>
<name>A0A0R1MIM1_9LACO</name>
<dbReference type="InterPro" id="IPR009057">
    <property type="entry name" value="Homeodomain-like_sf"/>
</dbReference>
<feature type="domain" description="HTH tetR-type" evidence="3">
    <location>
        <begin position="12"/>
        <end position="72"/>
    </location>
</feature>